<keyword evidence="2" id="KW-0472">Membrane</keyword>
<feature type="transmembrane region" description="Helical" evidence="2">
    <location>
        <begin position="12"/>
        <end position="32"/>
    </location>
</feature>
<protein>
    <submittedName>
        <fullName evidence="3">Uncharacterized protein</fullName>
    </submittedName>
</protein>
<organism evidence="3 4">
    <name type="scientific">Cryobacterium psychrotolerans</name>
    <dbReference type="NCBI Taxonomy" id="386301"/>
    <lineage>
        <taxon>Bacteria</taxon>
        <taxon>Bacillati</taxon>
        <taxon>Actinomycetota</taxon>
        <taxon>Actinomycetes</taxon>
        <taxon>Micrococcales</taxon>
        <taxon>Microbacteriaceae</taxon>
        <taxon>Cryobacterium</taxon>
    </lineage>
</organism>
<feature type="compositionally biased region" description="Low complexity" evidence="1">
    <location>
        <begin position="228"/>
        <end position="242"/>
    </location>
</feature>
<sequence length="242" mass="26241">MDNIVIEKPPVAVWPAAKSLATCAVTTAVLLAQRRIHLPRAMAGRRIRFADGTTASVYRETVVDRGPTGDPAVLVVCFRLVVVRGRGHALFRLESILNTPLFVGFPGYVSKLWMTHDSRGTYRGIYEWDGPALAENYARTLWRVLALVCVRGSIHYRVLPGIRRDDFLRNPDAVAEAVGAAGDRAWWLPAQPVLSEAVPAVPGPTVPGPTVPRQNPPGQTAARQNPHGPAAPQQTTPGPART</sequence>
<feature type="compositionally biased region" description="Pro residues" evidence="1">
    <location>
        <begin position="201"/>
        <end position="210"/>
    </location>
</feature>
<dbReference type="Proteomes" id="UP000198701">
    <property type="component" value="Unassembled WGS sequence"/>
</dbReference>
<evidence type="ECO:0000313" key="3">
    <source>
        <dbReference type="EMBL" id="SDJ86929.1"/>
    </source>
</evidence>
<feature type="region of interest" description="Disordered" evidence="1">
    <location>
        <begin position="199"/>
        <end position="242"/>
    </location>
</feature>
<reference evidence="3 4" key="1">
    <citation type="submission" date="2016-10" db="EMBL/GenBank/DDBJ databases">
        <authorList>
            <person name="de Groot N.N."/>
        </authorList>
    </citation>
    <scope>NUCLEOTIDE SEQUENCE [LARGE SCALE GENOMIC DNA]</scope>
    <source>
        <strain evidence="3 4">CGMCC 1.5382</strain>
    </source>
</reference>
<keyword evidence="4" id="KW-1185">Reference proteome</keyword>
<name>A0A1G8X8B4_9MICO</name>
<keyword evidence="2" id="KW-1133">Transmembrane helix</keyword>
<proteinExistence type="predicted"/>
<accession>A0A1G8X8B4</accession>
<keyword evidence="2" id="KW-0812">Transmembrane</keyword>
<dbReference type="EMBL" id="FNFU01000001">
    <property type="protein sequence ID" value="SDJ86929.1"/>
    <property type="molecule type" value="Genomic_DNA"/>
</dbReference>
<dbReference type="SUPFAM" id="SSF54909">
    <property type="entry name" value="Dimeric alpha+beta barrel"/>
    <property type="match status" value="1"/>
</dbReference>
<evidence type="ECO:0000256" key="2">
    <source>
        <dbReference type="SAM" id="Phobius"/>
    </source>
</evidence>
<dbReference type="STRING" id="386301.SAMN05216282_101127"/>
<gene>
    <name evidence="3" type="ORF">SAMN05216282_101127</name>
</gene>
<evidence type="ECO:0000256" key="1">
    <source>
        <dbReference type="SAM" id="MobiDB-lite"/>
    </source>
</evidence>
<dbReference type="AlphaFoldDB" id="A0A1G8X8B4"/>
<evidence type="ECO:0000313" key="4">
    <source>
        <dbReference type="Proteomes" id="UP000198701"/>
    </source>
</evidence>
<dbReference type="RefSeq" id="WP_174775391.1">
    <property type="nucleotide sequence ID" value="NZ_FNFU01000001.1"/>
</dbReference>
<dbReference type="InterPro" id="IPR011008">
    <property type="entry name" value="Dimeric_a/b-barrel"/>
</dbReference>